<dbReference type="PANTHER" id="PTHR30273:SF2">
    <property type="entry name" value="PROTEIN FECR"/>
    <property type="match status" value="1"/>
</dbReference>
<feature type="transmembrane region" description="Helical" evidence="1">
    <location>
        <begin position="96"/>
        <end position="117"/>
    </location>
</feature>
<dbReference type="InterPro" id="IPR006860">
    <property type="entry name" value="FecR"/>
</dbReference>
<dbReference type="Proteomes" id="UP000321436">
    <property type="component" value="Unassembled WGS sequence"/>
</dbReference>
<keyword evidence="1" id="KW-1133">Transmembrane helix</keyword>
<proteinExistence type="predicted"/>
<accession>A0A512RFF4</accession>
<dbReference type="InterPro" id="IPR012373">
    <property type="entry name" value="Ferrdict_sens_TM"/>
</dbReference>
<keyword evidence="1" id="KW-0812">Transmembrane</keyword>
<sequence>MKVYSTASEFLLDDSFCAYCLGTDPTAQHSWEQWLQAHPGQQALFNEAVSLFHSLNTTDTQAPENWRAFEQLLGNTAPQQDAIYIPLKRRSLYPRMIRTAAACVAGLLAAGAAYWMFTGNRQATHLAAVETYDTLRTRKGEQKRISLPDNSTVVLNDNSTLIYPHDMERSPRRNVRLSGEAVFHVQPDASRPFTVQTGRLKTTVLGTVFNVNAYTNSSNMTITVLEGKVGVASQLDSATLLRNQQVQYDLHRHTMTSSAVDAESLADWRHGKMRFRENTLAQIAASLENRFDTLIRFRQPEIAQELYTASFERRASLAAIAEVLCMNRNLQFTIQNNTLWFSYRNMH</sequence>
<keyword evidence="1" id="KW-0472">Membrane</keyword>
<dbReference type="GO" id="GO:0016989">
    <property type="term" value="F:sigma factor antagonist activity"/>
    <property type="evidence" value="ECO:0007669"/>
    <property type="project" value="TreeGrafter"/>
</dbReference>
<dbReference type="PANTHER" id="PTHR30273">
    <property type="entry name" value="PERIPLASMIC SIGNAL SENSOR AND SIGMA FACTOR ACTIVATOR FECR-RELATED"/>
    <property type="match status" value="1"/>
</dbReference>
<feature type="domain" description="FecR protein" evidence="2">
    <location>
        <begin position="133"/>
        <end position="229"/>
    </location>
</feature>
<dbReference type="InterPro" id="IPR032508">
    <property type="entry name" value="FecR_C"/>
</dbReference>
<evidence type="ECO:0000313" key="4">
    <source>
        <dbReference type="EMBL" id="GEP94435.1"/>
    </source>
</evidence>
<evidence type="ECO:0000259" key="3">
    <source>
        <dbReference type="Pfam" id="PF16344"/>
    </source>
</evidence>
<evidence type="ECO:0000313" key="5">
    <source>
        <dbReference type="Proteomes" id="UP000321436"/>
    </source>
</evidence>
<dbReference type="Gene3D" id="2.60.120.1440">
    <property type="match status" value="1"/>
</dbReference>
<dbReference type="Pfam" id="PF16344">
    <property type="entry name" value="FecR_C"/>
    <property type="match status" value="1"/>
</dbReference>
<evidence type="ECO:0000256" key="1">
    <source>
        <dbReference type="SAM" id="Phobius"/>
    </source>
</evidence>
<dbReference type="EMBL" id="BKAU01000001">
    <property type="protein sequence ID" value="GEP94435.1"/>
    <property type="molecule type" value="Genomic_DNA"/>
</dbReference>
<dbReference type="AlphaFoldDB" id="A0A512RFF4"/>
<dbReference type="Gene3D" id="3.55.50.30">
    <property type="match status" value="1"/>
</dbReference>
<organism evidence="4 5">
    <name type="scientific">Chitinophaga cymbidii</name>
    <dbReference type="NCBI Taxonomy" id="1096750"/>
    <lineage>
        <taxon>Bacteria</taxon>
        <taxon>Pseudomonadati</taxon>
        <taxon>Bacteroidota</taxon>
        <taxon>Chitinophagia</taxon>
        <taxon>Chitinophagales</taxon>
        <taxon>Chitinophagaceae</taxon>
        <taxon>Chitinophaga</taxon>
    </lineage>
</organism>
<evidence type="ECO:0000259" key="2">
    <source>
        <dbReference type="Pfam" id="PF04773"/>
    </source>
</evidence>
<gene>
    <name evidence="4" type="ORF">CCY01nite_06950</name>
</gene>
<dbReference type="PIRSF" id="PIRSF018266">
    <property type="entry name" value="FecR"/>
    <property type="match status" value="1"/>
</dbReference>
<comment type="caution">
    <text evidence="4">The sequence shown here is derived from an EMBL/GenBank/DDBJ whole genome shotgun (WGS) entry which is preliminary data.</text>
</comment>
<keyword evidence="5" id="KW-1185">Reference proteome</keyword>
<name>A0A512RFF4_9BACT</name>
<feature type="domain" description="Protein FecR C-terminal" evidence="3">
    <location>
        <begin position="272"/>
        <end position="339"/>
    </location>
</feature>
<dbReference type="RefSeq" id="WP_146857906.1">
    <property type="nucleotide sequence ID" value="NZ_BKAU01000001.1"/>
</dbReference>
<reference evidence="4 5" key="1">
    <citation type="submission" date="2019-07" db="EMBL/GenBank/DDBJ databases">
        <title>Whole genome shotgun sequence of Chitinophaga cymbidii NBRC 109752.</title>
        <authorList>
            <person name="Hosoyama A."/>
            <person name="Uohara A."/>
            <person name="Ohji S."/>
            <person name="Ichikawa N."/>
        </authorList>
    </citation>
    <scope>NUCLEOTIDE SEQUENCE [LARGE SCALE GENOMIC DNA]</scope>
    <source>
        <strain evidence="4 5">NBRC 109752</strain>
    </source>
</reference>
<dbReference type="Pfam" id="PF04773">
    <property type="entry name" value="FecR"/>
    <property type="match status" value="1"/>
</dbReference>
<dbReference type="OrthoDB" id="1523735at2"/>
<protein>
    <submittedName>
        <fullName evidence="4">Iron dicitrate transporter FecR</fullName>
    </submittedName>
</protein>